<dbReference type="EMBL" id="JARMAB010000004">
    <property type="protein sequence ID" value="MED1202052.1"/>
    <property type="molecule type" value="Genomic_DNA"/>
</dbReference>
<evidence type="ECO:0000313" key="2">
    <source>
        <dbReference type="EMBL" id="MED1202052.1"/>
    </source>
</evidence>
<feature type="domain" description="CheW-like" evidence="1">
    <location>
        <begin position="11"/>
        <end position="150"/>
    </location>
</feature>
<proteinExistence type="predicted"/>
<dbReference type="RefSeq" id="WP_066264645.1">
    <property type="nucleotide sequence ID" value="NZ_JARMAB010000004.1"/>
</dbReference>
<protein>
    <submittedName>
        <fullName evidence="2">Chemotaxis protein CheW</fullName>
    </submittedName>
</protein>
<dbReference type="Proteomes" id="UP001341444">
    <property type="component" value="Unassembled WGS sequence"/>
</dbReference>
<dbReference type="PANTHER" id="PTHR22617">
    <property type="entry name" value="CHEMOTAXIS SENSOR HISTIDINE KINASE-RELATED"/>
    <property type="match status" value="1"/>
</dbReference>
<dbReference type="InterPro" id="IPR036061">
    <property type="entry name" value="CheW-like_dom_sf"/>
</dbReference>
<dbReference type="Gene3D" id="2.30.30.40">
    <property type="entry name" value="SH3 Domains"/>
    <property type="match status" value="1"/>
</dbReference>
<evidence type="ECO:0000259" key="1">
    <source>
        <dbReference type="PROSITE" id="PS50851"/>
    </source>
</evidence>
<gene>
    <name evidence="2" type="ORF">P4T90_02975</name>
</gene>
<dbReference type="PROSITE" id="PS50851">
    <property type="entry name" value="CHEW"/>
    <property type="match status" value="1"/>
</dbReference>
<dbReference type="SMART" id="SM00260">
    <property type="entry name" value="CheW"/>
    <property type="match status" value="1"/>
</dbReference>
<sequence length="150" mass="16715">MNLPIETTVEDLKMIVFKLLDKEYAIPVQQIRAIEKVHHITRVPGTPSYTLGVINLRGVIIPIIDLQCLFNGGRMVIEESTRIIIVMVNNMEVGLMVEAANDVVDIPAEIIEPQPEVFDSMNSEFISGVAKVGKRLLLLVNIEQALKPVQ</sequence>
<dbReference type="PANTHER" id="PTHR22617:SF23">
    <property type="entry name" value="CHEMOTAXIS PROTEIN CHEW"/>
    <property type="match status" value="1"/>
</dbReference>
<dbReference type="Gene3D" id="2.40.50.180">
    <property type="entry name" value="CheA-289, Domain 4"/>
    <property type="match status" value="1"/>
</dbReference>
<keyword evidence="3" id="KW-1185">Reference proteome</keyword>
<dbReference type="SUPFAM" id="SSF50341">
    <property type="entry name" value="CheW-like"/>
    <property type="match status" value="1"/>
</dbReference>
<accession>A0ABU6MFK6</accession>
<name>A0ABU6MFK6_9BACI</name>
<organism evidence="2 3">
    <name type="scientific">Heyndrickxia acidicola</name>
    <dbReference type="NCBI Taxonomy" id="209389"/>
    <lineage>
        <taxon>Bacteria</taxon>
        <taxon>Bacillati</taxon>
        <taxon>Bacillota</taxon>
        <taxon>Bacilli</taxon>
        <taxon>Bacillales</taxon>
        <taxon>Bacillaceae</taxon>
        <taxon>Heyndrickxia</taxon>
    </lineage>
</organism>
<comment type="caution">
    <text evidence="2">The sequence shown here is derived from an EMBL/GenBank/DDBJ whole genome shotgun (WGS) entry which is preliminary data.</text>
</comment>
<reference evidence="2 3" key="1">
    <citation type="submission" date="2023-03" db="EMBL/GenBank/DDBJ databases">
        <title>Bacillus Genome Sequencing.</title>
        <authorList>
            <person name="Dunlap C."/>
        </authorList>
    </citation>
    <scope>NUCLEOTIDE SEQUENCE [LARGE SCALE GENOMIC DNA]</scope>
    <source>
        <strain evidence="2 3">B-23453</strain>
    </source>
</reference>
<dbReference type="Pfam" id="PF01584">
    <property type="entry name" value="CheW"/>
    <property type="match status" value="1"/>
</dbReference>
<dbReference type="InterPro" id="IPR002545">
    <property type="entry name" value="CheW-lke_dom"/>
</dbReference>
<dbReference type="InterPro" id="IPR039315">
    <property type="entry name" value="CheW"/>
</dbReference>
<evidence type="ECO:0000313" key="3">
    <source>
        <dbReference type="Proteomes" id="UP001341444"/>
    </source>
</evidence>